<protein>
    <recommendedName>
        <fullName evidence="4">SAP domain-containing protein</fullName>
    </recommendedName>
</protein>
<evidence type="ECO:0000256" key="1">
    <source>
        <dbReference type="ARBA" id="ARBA00022553"/>
    </source>
</evidence>
<proteinExistence type="inferred from homology"/>
<dbReference type="InterPro" id="IPR036361">
    <property type="entry name" value="SAP_dom_sf"/>
</dbReference>
<feature type="compositionally biased region" description="Basic and acidic residues" evidence="3">
    <location>
        <begin position="100"/>
        <end position="113"/>
    </location>
</feature>
<feature type="compositionally biased region" description="Acidic residues" evidence="3">
    <location>
        <begin position="62"/>
        <end position="87"/>
    </location>
</feature>
<dbReference type="InterPro" id="IPR003034">
    <property type="entry name" value="SAP_dom"/>
</dbReference>
<sequence>MADDTLTELSALEISKLKVPDLKRELKLRGLTTSGNKNELVERLQAAMKTSDCVGVDSVDDLDEDLLNDDDDEHLEGDVVVEEEESVLNESVASKTVKRKISDAESDKTDKSGPPKKVILNRNTSVNIEPPRVLTEDKKESESEDDKKVIKLSEMTAKERLELRAKKFGGAPPDDLKKAVRAERFGKALNGSNSVNSIKTPVNTSIDVLKQRAERFGGSVSTVMSKVENQEKMEKRKARFGIVSNTNGATGDSDKAKARLERFKQPIK</sequence>
<dbReference type="OrthoDB" id="5837849at2759"/>
<name>A0A9P0B7L4_BRAAE</name>
<feature type="compositionally biased region" description="Basic and acidic residues" evidence="3">
    <location>
        <begin position="252"/>
        <end position="268"/>
    </location>
</feature>
<feature type="domain" description="SAP" evidence="4">
    <location>
        <begin position="14"/>
        <end position="48"/>
    </location>
</feature>
<dbReference type="GO" id="GO:0016973">
    <property type="term" value="P:poly(A)+ mRNA export from nucleus"/>
    <property type="evidence" value="ECO:0007669"/>
    <property type="project" value="TreeGrafter"/>
</dbReference>
<dbReference type="PANTHER" id="PTHR46551:SF1">
    <property type="entry name" value="SAP DOMAIN-CONTAINING RIBONUCLEOPROTEIN"/>
    <property type="match status" value="1"/>
</dbReference>
<accession>A0A9P0B7L4</accession>
<feature type="region of interest" description="Disordered" evidence="3">
    <location>
        <begin position="227"/>
        <end position="268"/>
    </location>
</feature>
<organism evidence="5 6">
    <name type="scientific">Brassicogethes aeneus</name>
    <name type="common">Rape pollen beetle</name>
    <name type="synonym">Meligethes aeneus</name>
    <dbReference type="NCBI Taxonomy" id="1431903"/>
    <lineage>
        <taxon>Eukaryota</taxon>
        <taxon>Metazoa</taxon>
        <taxon>Ecdysozoa</taxon>
        <taxon>Arthropoda</taxon>
        <taxon>Hexapoda</taxon>
        <taxon>Insecta</taxon>
        <taxon>Pterygota</taxon>
        <taxon>Neoptera</taxon>
        <taxon>Endopterygota</taxon>
        <taxon>Coleoptera</taxon>
        <taxon>Polyphaga</taxon>
        <taxon>Cucujiformia</taxon>
        <taxon>Nitidulidae</taxon>
        <taxon>Meligethinae</taxon>
        <taxon>Brassicogethes</taxon>
    </lineage>
</organism>
<dbReference type="Proteomes" id="UP001154078">
    <property type="component" value="Chromosome 5"/>
</dbReference>
<dbReference type="Pfam" id="PF02037">
    <property type="entry name" value="SAP"/>
    <property type="match status" value="1"/>
</dbReference>
<feature type="region of interest" description="Disordered" evidence="3">
    <location>
        <begin position="62"/>
        <end position="147"/>
    </location>
</feature>
<dbReference type="SUPFAM" id="SSF68906">
    <property type="entry name" value="SAP domain"/>
    <property type="match status" value="1"/>
</dbReference>
<evidence type="ECO:0000259" key="4">
    <source>
        <dbReference type="PROSITE" id="PS50800"/>
    </source>
</evidence>
<feature type="compositionally biased region" description="Basic and acidic residues" evidence="3">
    <location>
        <begin position="134"/>
        <end position="147"/>
    </location>
</feature>
<gene>
    <name evidence="5" type="ORF">MELIAE_LOCUS8079</name>
</gene>
<keyword evidence="6" id="KW-1185">Reference proteome</keyword>
<keyword evidence="1" id="KW-0597">Phosphoprotein</keyword>
<evidence type="ECO:0000313" key="5">
    <source>
        <dbReference type="EMBL" id="CAH0557335.1"/>
    </source>
</evidence>
<dbReference type="EMBL" id="OV121136">
    <property type="protein sequence ID" value="CAH0557335.1"/>
    <property type="molecule type" value="Genomic_DNA"/>
</dbReference>
<dbReference type="AlphaFoldDB" id="A0A9P0B7L4"/>
<reference evidence="5" key="1">
    <citation type="submission" date="2021-12" db="EMBL/GenBank/DDBJ databases">
        <authorList>
            <person name="King R."/>
        </authorList>
    </citation>
    <scope>NUCLEOTIDE SEQUENCE</scope>
</reference>
<dbReference type="PROSITE" id="PS50800">
    <property type="entry name" value="SAP"/>
    <property type="match status" value="1"/>
</dbReference>
<dbReference type="InterPro" id="IPR052240">
    <property type="entry name" value="SAP_domain_ribonucleoprotein"/>
</dbReference>
<dbReference type="Gene3D" id="1.10.720.30">
    <property type="entry name" value="SAP domain"/>
    <property type="match status" value="1"/>
</dbReference>
<comment type="similarity">
    <text evidence="2">Belongs to the SAP domain-containing ribonucleoprotein family.</text>
</comment>
<evidence type="ECO:0000256" key="2">
    <source>
        <dbReference type="ARBA" id="ARBA00046328"/>
    </source>
</evidence>
<evidence type="ECO:0000256" key="3">
    <source>
        <dbReference type="SAM" id="MobiDB-lite"/>
    </source>
</evidence>
<dbReference type="PANTHER" id="PTHR46551">
    <property type="entry name" value="SAP DOMAIN-CONTAINING RIBONUCLEOPROTEIN"/>
    <property type="match status" value="1"/>
</dbReference>
<dbReference type="SMART" id="SM00513">
    <property type="entry name" value="SAP"/>
    <property type="match status" value="1"/>
</dbReference>
<dbReference type="GO" id="GO:0005634">
    <property type="term" value="C:nucleus"/>
    <property type="evidence" value="ECO:0007669"/>
    <property type="project" value="TreeGrafter"/>
</dbReference>
<evidence type="ECO:0000313" key="6">
    <source>
        <dbReference type="Proteomes" id="UP001154078"/>
    </source>
</evidence>